<dbReference type="Proteomes" id="UP001055115">
    <property type="component" value="Unassembled WGS sequence"/>
</dbReference>
<proteinExistence type="predicted"/>
<dbReference type="EMBL" id="BQXU01000059">
    <property type="protein sequence ID" value="GKT52025.1"/>
    <property type="molecule type" value="Genomic_DNA"/>
</dbReference>
<dbReference type="InterPro" id="IPR056021">
    <property type="entry name" value="DUF7600"/>
</dbReference>
<gene>
    <name evidence="2" type="ORF">ColSpa_12206</name>
</gene>
<accession>A0AA37PGR7</accession>
<comment type="caution">
    <text evidence="2">The sequence shown here is derived from an EMBL/GenBank/DDBJ whole genome shotgun (WGS) entry which is preliminary data.</text>
</comment>
<evidence type="ECO:0000313" key="3">
    <source>
        <dbReference type="Proteomes" id="UP001055115"/>
    </source>
</evidence>
<evidence type="ECO:0000313" key="2">
    <source>
        <dbReference type="EMBL" id="GKT52025.1"/>
    </source>
</evidence>
<keyword evidence="3" id="KW-1185">Reference proteome</keyword>
<reference evidence="2 3" key="1">
    <citation type="submission" date="2022-03" db="EMBL/GenBank/DDBJ databases">
        <title>Genome data of Colletotrichum spp.</title>
        <authorList>
            <person name="Utami Y.D."/>
            <person name="Hiruma K."/>
        </authorList>
    </citation>
    <scope>NUCLEOTIDE SEQUENCE [LARGE SCALE GENOMIC DNA]</scope>
    <source>
        <strain evidence="2 3">MAFF 239500</strain>
    </source>
</reference>
<sequence length="221" mass="24527">MWSSCLQRGVLRTKTAATNDSIRPVKPESKADELAHMVNILSTYKLFGVRYYHPVISEQEEACVISLRQSNQREAFGSMLQSALEHRCVALPDRNVKEVVVSMFSIEGTTEYVSGLRFVFERYHEEVAIGYIGGEGTNLLFEPAQPLHQLTATFHGRGFVNIVVNNLGPDVGRGFVDTENNKQGQEIETISMNLQGKRSLMALLDGSRIIALAVSPVSVLK</sequence>
<dbReference type="RefSeq" id="XP_049134375.1">
    <property type="nucleotide sequence ID" value="XM_049278418.1"/>
</dbReference>
<organism evidence="2 3">
    <name type="scientific">Colletotrichum spaethianum</name>
    <dbReference type="NCBI Taxonomy" id="700344"/>
    <lineage>
        <taxon>Eukaryota</taxon>
        <taxon>Fungi</taxon>
        <taxon>Dikarya</taxon>
        <taxon>Ascomycota</taxon>
        <taxon>Pezizomycotina</taxon>
        <taxon>Sordariomycetes</taxon>
        <taxon>Hypocreomycetidae</taxon>
        <taxon>Glomerellales</taxon>
        <taxon>Glomerellaceae</taxon>
        <taxon>Colletotrichum</taxon>
        <taxon>Colletotrichum spaethianum species complex</taxon>
    </lineage>
</organism>
<dbReference type="AlphaFoldDB" id="A0AA37PGR7"/>
<feature type="domain" description="DUF7600" evidence="1">
    <location>
        <begin position="66"/>
        <end position="159"/>
    </location>
</feature>
<name>A0AA37PGR7_9PEZI</name>
<dbReference type="Pfam" id="PF24539">
    <property type="entry name" value="DUF7600"/>
    <property type="match status" value="1"/>
</dbReference>
<evidence type="ECO:0000259" key="1">
    <source>
        <dbReference type="Pfam" id="PF24539"/>
    </source>
</evidence>
<protein>
    <recommendedName>
        <fullName evidence="1">DUF7600 domain-containing protein</fullName>
    </recommendedName>
</protein>
<dbReference type="GeneID" id="73333008"/>